<feature type="compositionally biased region" description="Polar residues" evidence="4">
    <location>
        <begin position="522"/>
        <end position="532"/>
    </location>
</feature>
<proteinExistence type="predicted"/>
<feature type="compositionally biased region" description="Basic and acidic residues" evidence="4">
    <location>
        <begin position="784"/>
        <end position="821"/>
    </location>
</feature>
<name>A0A7R9P825_TIMCA</name>
<dbReference type="SUPFAM" id="SSF51197">
    <property type="entry name" value="Clavaminate synthase-like"/>
    <property type="match status" value="1"/>
</dbReference>
<evidence type="ECO:0000256" key="4">
    <source>
        <dbReference type="SAM" id="MobiDB-lite"/>
    </source>
</evidence>
<dbReference type="GO" id="GO:0005634">
    <property type="term" value="C:nucleus"/>
    <property type="evidence" value="ECO:0007669"/>
    <property type="project" value="TreeGrafter"/>
</dbReference>
<gene>
    <name evidence="9" type="ORF">TCMB3V08_LOCUS5629</name>
</gene>
<dbReference type="GO" id="GO:0000785">
    <property type="term" value="C:chromatin"/>
    <property type="evidence" value="ECO:0007669"/>
    <property type="project" value="TreeGrafter"/>
</dbReference>
<keyword evidence="3" id="KW-0408">Iron</keyword>
<dbReference type="GO" id="GO:0006355">
    <property type="term" value="P:regulation of DNA-templated transcription"/>
    <property type="evidence" value="ECO:0007669"/>
    <property type="project" value="TreeGrafter"/>
</dbReference>
<keyword evidence="1" id="KW-0479">Metal-binding</keyword>
<feature type="domain" description="JmjC" evidence="5">
    <location>
        <begin position="2"/>
        <end position="81"/>
    </location>
</feature>
<evidence type="ECO:0000313" key="9">
    <source>
        <dbReference type="EMBL" id="CAD7572985.1"/>
    </source>
</evidence>
<feature type="compositionally biased region" description="Basic and acidic residues" evidence="4">
    <location>
        <begin position="539"/>
        <end position="549"/>
    </location>
</feature>
<organism evidence="9">
    <name type="scientific">Timema californicum</name>
    <name type="common">California timema</name>
    <name type="synonym">Walking stick</name>
    <dbReference type="NCBI Taxonomy" id="61474"/>
    <lineage>
        <taxon>Eukaryota</taxon>
        <taxon>Metazoa</taxon>
        <taxon>Ecdysozoa</taxon>
        <taxon>Arthropoda</taxon>
        <taxon>Hexapoda</taxon>
        <taxon>Insecta</taxon>
        <taxon>Pterygota</taxon>
        <taxon>Neoptera</taxon>
        <taxon>Polyneoptera</taxon>
        <taxon>Phasmatodea</taxon>
        <taxon>Timematodea</taxon>
        <taxon>Timematoidea</taxon>
        <taxon>Timematidae</taxon>
        <taxon>Timema</taxon>
    </lineage>
</organism>
<dbReference type="Pfam" id="PF21323">
    <property type="entry name" value="KDM5_C-hel"/>
    <property type="match status" value="1"/>
</dbReference>
<feature type="domain" description="Zinc finger C5HC2-type" evidence="6">
    <location>
        <begin position="170"/>
        <end position="222"/>
    </location>
</feature>
<feature type="domain" description="Lysine-specific demethylase 5 C-terminal helical" evidence="8">
    <location>
        <begin position="84"/>
        <end position="137"/>
    </location>
</feature>
<dbReference type="PANTHER" id="PTHR10694">
    <property type="entry name" value="LYSINE-SPECIFIC DEMETHYLASE"/>
    <property type="match status" value="1"/>
</dbReference>
<dbReference type="Pfam" id="PF02373">
    <property type="entry name" value="JmjC"/>
    <property type="match status" value="1"/>
</dbReference>
<dbReference type="Pfam" id="PF08429">
    <property type="entry name" value="PLU-1"/>
    <property type="match status" value="2"/>
</dbReference>
<feature type="domain" description="Lysine-specific demethylase-like" evidence="7">
    <location>
        <begin position="235"/>
        <end position="347"/>
    </location>
</feature>
<evidence type="ECO:0000256" key="1">
    <source>
        <dbReference type="ARBA" id="ARBA00022723"/>
    </source>
</evidence>
<evidence type="ECO:0000259" key="8">
    <source>
        <dbReference type="Pfam" id="PF21323"/>
    </source>
</evidence>
<evidence type="ECO:0000259" key="7">
    <source>
        <dbReference type="Pfam" id="PF08429"/>
    </source>
</evidence>
<feature type="region of interest" description="Disordered" evidence="4">
    <location>
        <begin position="736"/>
        <end position="847"/>
    </location>
</feature>
<dbReference type="Gene3D" id="2.60.120.650">
    <property type="entry name" value="Cupin"/>
    <property type="match status" value="1"/>
</dbReference>
<dbReference type="PANTHER" id="PTHR10694:SF33">
    <property type="entry name" value="LYSINE-SPECIFIC DEMETHYLASE 5"/>
    <property type="match status" value="1"/>
</dbReference>
<sequence>MTGEPKTMYGVPGNKADNFESATVLFQLQPNLLHQLVTIMNPNILMDAGAPVCRTGQRAGEFVTTFPRAYPAGFTQGLNFAPADWLKIGRECIAQYALLRRFCVFSHDELVCKMALDPESLDMALAAATYNDMIKMVVAEKHIRNSLQEWGALEAEREAFELIPEDERQCKVCKTTCFLSAVTCVCDSEHLVCLQHYANLCDCPPEKHTLRYRYTLEELPQLMEKLKMRAVVDMKKYRYTLEELPQLMEKLKIRSESFKRWFEAVSSCLEGHPKQKMEVASTQDIKKYIECAKSFQLDIPEMAQLKQMLVQMEWLEEVDKLRKEGEKVTLETFQKYLNVGMNLPSHPLIDKCCYKWNGSRRLDKLRKEGEKVTLETFQKYLNVGMNLPSHPLIDTCLNEIQHISDEATRWEEKAKYCLQSKSTLALSTVEDVLKEANLIPAYLPNYSSLLETTGDFIPYIDVLENIVNKGQNISIQFDALPFCESQLNDAKKWREKTSRIFLRKNSHYSLMEASKKRDSQQDQRLPNFTGRTSMRKRTSTHDINSKTTKRCDPSAAFRRYAPPLASGTTSLLEVVLRVSHSSLMSSDRMKPRSGDWAVTIDFLYEATITSLSSGSSVKLIRHDKTMPDNKFHYQVQFYVNSLFVYVPNDSAYTSNLQDWSTPDVLIRRVGQVLSPRGEVGVASFRQKKSRSHDPNTHVINGVKLEGKVDPSLVVAAYKCETRSADEDNKINCDLKPVAQIDEPHEETDNSNMTTLKCEQDDSEGCLNSISPSEHTYSTGRSKRPQHESTKKAEDKREVPIQKQSIEDKNGVGKVELEEVNPHLRGGRTKNHLGKTTLSSPDQDSNLDLPVLGSRAQHGKREVALRVSHSSLMSSDRMKPRSGDWATKEITNIDGNENSTSNHLSYDPGIVETKDENNSMKGYSDDDFYMHHNFDDGTLAGGNTSTWVGVGNTDIDICITANGGVDVDASGGVFAGGGVYPDSDSAIKTGISRCNNLTDAEADDDDEYCAATTCLKQSGKKSGCTRFKFRVLKEGCGLVMGRTSSLTRASSHKLAHSKESFMDVDSDTPFLDTPGINWYRNTRYDRIKDKPFTEMEMRLESSMWLLQCSPSVHPSSQCPSHVIGVFFIGMRSSASGVEHEALLTAAWCRMNIGSVTRLCWTAFHFPAARDAPSSTYFLFFPPPTPKFIDSEI</sequence>
<dbReference type="InterPro" id="IPR048615">
    <property type="entry name" value="KDM5_C-hel"/>
</dbReference>
<dbReference type="InterPro" id="IPR003347">
    <property type="entry name" value="JmjC_dom"/>
</dbReference>
<dbReference type="AlphaFoldDB" id="A0A7R9P825"/>
<dbReference type="Pfam" id="PF02928">
    <property type="entry name" value="zf-C5HC2"/>
    <property type="match status" value="1"/>
</dbReference>
<accession>A0A7R9P825</accession>
<feature type="compositionally biased region" description="Polar residues" evidence="4">
    <location>
        <begin position="833"/>
        <end position="845"/>
    </location>
</feature>
<evidence type="ECO:0000259" key="5">
    <source>
        <dbReference type="Pfam" id="PF02373"/>
    </source>
</evidence>
<feature type="compositionally biased region" description="Polar residues" evidence="4">
    <location>
        <begin position="765"/>
        <end position="779"/>
    </location>
</feature>
<dbReference type="GO" id="GO:0046872">
    <property type="term" value="F:metal ion binding"/>
    <property type="evidence" value="ECO:0007669"/>
    <property type="project" value="UniProtKB-KW"/>
</dbReference>
<dbReference type="GO" id="GO:0034647">
    <property type="term" value="F:histone H3K4me/H3K4me2/H3K4me3 demethylase activity"/>
    <property type="evidence" value="ECO:0007669"/>
    <property type="project" value="TreeGrafter"/>
</dbReference>
<evidence type="ECO:0000256" key="2">
    <source>
        <dbReference type="ARBA" id="ARBA00022737"/>
    </source>
</evidence>
<evidence type="ECO:0000259" key="6">
    <source>
        <dbReference type="Pfam" id="PF02928"/>
    </source>
</evidence>
<dbReference type="EMBL" id="OE181341">
    <property type="protein sequence ID" value="CAD7572985.1"/>
    <property type="molecule type" value="Genomic_DNA"/>
</dbReference>
<reference evidence="9" key="1">
    <citation type="submission" date="2020-11" db="EMBL/GenBank/DDBJ databases">
        <authorList>
            <person name="Tran Van P."/>
        </authorList>
    </citation>
    <scope>NUCLEOTIDE SEQUENCE</scope>
</reference>
<dbReference type="InterPro" id="IPR004198">
    <property type="entry name" value="Znf_C5HC2"/>
</dbReference>
<feature type="region of interest" description="Disordered" evidence="4">
    <location>
        <begin position="512"/>
        <end position="549"/>
    </location>
</feature>
<keyword evidence="2" id="KW-0677">Repeat</keyword>
<evidence type="ECO:0000256" key="3">
    <source>
        <dbReference type="ARBA" id="ARBA00023004"/>
    </source>
</evidence>
<feature type="domain" description="Lysine-specific demethylase-like" evidence="7">
    <location>
        <begin position="362"/>
        <end position="512"/>
    </location>
</feature>
<protein>
    <submittedName>
        <fullName evidence="9">(California timema) hypothetical protein</fullName>
    </submittedName>
</protein>
<dbReference type="InterPro" id="IPR013637">
    <property type="entry name" value="Lys_sp_deMease-like_dom"/>
</dbReference>